<feature type="signal peptide" evidence="2">
    <location>
        <begin position="1"/>
        <end position="20"/>
    </location>
</feature>
<evidence type="ECO:0000256" key="2">
    <source>
        <dbReference type="SAM" id="SignalP"/>
    </source>
</evidence>
<evidence type="ECO:0000313" key="4">
    <source>
        <dbReference type="Proteomes" id="UP000246702"/>
    </source>
</evidence>
<reference evidence="3 4" key="1">
    <citation type="submission" date="2016-12" db="EMBL/GenBank/DDBJ databases">
        <title>The genomes of Aspergillus section Nigri reveals drivers in fungal speciation.</title>
        <authorList>
            <consortium name="DOE Joint Genome Institute"/>
            <person name="Vesth T.C."/>
            <person name="Nybo J."/>
            <person name="Theobald S."/>
            <person name="Brandl J."/>
            <person name="Frisvad J.C."/>
            <person name="Nielsen K.F."/>
            <person name="Lyhne E.K."/>
            <person name="Kogle M.E."/>
            <person name="Kuo A."/>
            <person name="Riley R."/>
            <person name="Clum A."/>
            <person name="Nolan M."/>
            <person name="Lipzen A."/>
            <person name="Salamov A."/>
            <person name="Henrissat B."/>
            <person name="Wiebenga A."/>
            <person name="De Vries R.P."/>
            <person name="Grigoriev I.V."/>
            <person name="Mortensen U.H."/>
            <person name="Andersen M.R."/>
            <person name="Baker S.E."/>
        </authorList>
    </citation>
    <scope>NUCLEOTIDE SEQUENCE [LARGE SCALE GENOMIC DNA]</scope>
    <source>
        <strain evidence="3 4">CBS 115572</strain>
    </source>
</reference>
<sequence length="339" mass="37956">MGRRIHGFCDSLLFWTVACLFTVMIQAPEQVDPVAPANNLVAVGGEMVMRSPPVTMMGSARVGLHQSIHADFIHCPYMRSRWIVSAAMGKRKQCGTENSDCRRDTLRWIRKAGQRISCRSAFLQDHRRGQWAPIMRFHSLDWSVIITQNNCSWKAQDGRSCSKIGTGKKKKKKRVTIEWNPDPFSFLSFQSFHIDHFFFLFTSHFYSFLFFTRITSRVADTVSPFPPPPPVNSIALSTVDLNYRRDPLLGGLHSISGRPQHRYSNSAPAVDGAATFLPGSCRRRICPIRPILASALSTFYSSAIISIIIIIILLSSRALSTLTQPTLQATPTIGILSSP</sequence>
<keyword evidence="1" id="KW-0472">Membrane</keyword>
<dbReference type="Proteomes" id="UP000246702">
    <property type="component" value="Unassembled WGS sequence"/>
</dbReference>
<protein>
    <submittedName>
        <fullName evidence="3">Uncharacterized protein</fullName>
    </submittedName>
</protein>
<dbReference type="RefSeq" id="XP_025463791.1">
    <property type="nucleotide sequence ID" value="XM_025606299.1"/>
</dbReference>
<keyword evidence="2" id="KW-0732">Signal</keyword>
<name>A0A317VP04_9EURO</name>
<keyword evidence="4" id="KW-1185">Reference proteome</keyword>
<feature type="transmembrane region" description="Helical" evidence="1">
    <location>
        <begin position="291"/>
        <end position="314"/>
    </location>
</feature>
<dbReference type="AlphaFoldDB" id="A0A317VP04"/>
<organism evidence="3 4">
    <name type="scientific">Aspergillus sclerotioniger CBS 115572</name>
    <dbReference type="NCBI Taxonomy" id="1450535"/>
    <lineage>
        <taxon>Eukaryota</taxon>
        <taxon>Fungi</taxon>
        <taxon>Dikarya</taxon>
        <taxon>Ascomycota</taxon>
        <taxon>Pezizomycotina</taxon>
        <taxon>Eurotiomycetes</taxon>
        <taxon>Eurotiomycetidae</taxon>
        <taxon>Eurotiales</taxon>
        <taxon>Aspergillaceae</taxon>
        <taxon>Aspergillus</taxon>
        <taxon>Aspergillus subgen. Circumdati</taxon>
    </lineage>
</organism>
<proteinExistence type="predicted"/>
<gene>
    <name evidence="3" type="ORF">BO94DRAFT_231386</name>
</gene>
<evidence type="ECO:0000313" key="3">
    <source>
        <dbReference type="EMBL" id="PWY74598.1"/>
    </source>
</evidence>
<dbReference type="EMBL" id="MSFK01000030">
    <property type="protein sequence ID" value="PWY74598.1"/>
    <property type="molecule type" value="Genomic_DNA"/>
</dbReference>
<accession>A0A317VP04</accession>
<feature type="chain" id="PRO_5016386908" evidence="2">
    <location>
        <begin position="21"/>
        <end position="339"/>
    </location>
</feature>
<keyword evidence="1" id="KW-0812">Transmembrane</keyword>
<comment type="caution">
    <text evidence="3">The sequence shown here is derived from an EMBL/GenBank/DDBJ whole genome shotgun (WGS) entry which is preliminary data.</text>
</comment>
<evidence type="ECO:0000256" key="1">
    <source>
        <dbReference type="SAM" id="Phobius"/>
    </source>
</evidence>
<keyword evidence="1" id="KW-1133">Transmembrane helix</keyword>
<dbReference type="GeneID" id="37108442"/>